<keyword evidence="3" id="KW-0276">Fatty acid metabolism</keyword>
<evidence type="ECO:0000256" key="3">
    <source>
        <dbReference type="ARBA" id="ARBA00022832"/>
    </source>
</evidence>
<feature type="domain" description="AMP-binding enzyme C-terminal" evidence="6">
    <location>
        <begin position="468"/>
        <end position="582"/>
    </location>
</feature>
<dbReference type="GO" id="GO:0016874">
    <property type="term" value="F:ligase activity"/>
    <property type="evidence" value="ECO:0007669"/>
    <property type="project" value="UniProtKB-KW"/>
</dbReference>
<dbReference type="InterPro" id="IPR045851">
    <property type="entry name" value="AMP-bd_C_sf"/>
</dbReference>
<keyword evidence="4" id="KW-0443">Lipid metabolism</keyword>
<dbReference type="InterPro" id="IPR000873">
    <property type="entry name" value="AMP-dep_synth/lig_dom"/>
</dbReference>
<name>A0AAV3XKP5_9CYAN</name>
<sequence length="613" mass="67993">MTQCLPQQSILSTEPATLVDLLRQRALQEPDKLAYTFLIDGKVEGPKLTYAELDRIARAIGALLQQHGAKGERALLLYPQGLEVMAAFIGCLYAGTIAIPVPPPEANRLKRNLPRLVAIAKDAEASFVLTTGSILALLDEFREEIPEFGAMRWIDTEQVNLELAEEWKDPEVTGDALAYLQYTSGSTSTPKGVTISHYNILFHCGNLKKACGYDSDSVTVTWMPYFHDYGLVEGLTVPLYNGHPCYVMSPFAFIKRPFHWLNALSRYKGTHSQAPNFAYDQCVRRVTPDQLAQLDLSSWQAAGNAAEPINPKVMEAFCQKFAPAGFKWSSFAPAYGLAEATLLVSTTPKGEEPIFLKVDAAALEQNRVVPTTKDDEMVRTLPGCGRLVCDTKVVIANPEKMTECAPDQVGEIWVSDPSVAGGYWNRTEESNNTFRAYLKDTGEGPFLRTGDLGFIHDGQLYIGGRIKDLIIIRGTNHYPQDIEWTVQQVHPALRPDYGAAFSVELNGEERLVVVQEVERQQQQNLDCDEVIASIRQAIAEQHELQVYGIVLAKPGNILKTSSGKIQRRACKASWLSGELEVLADWSENPTLTAKYRNLQAEVNSLLKQVQTSK</sequence>
<feature type="domain" description="AMP-dependent synthetase/ligase" evidence="5">
    <location>
        <begin position="23"/>
        <end position="424"/>
    </location>
</feature>
<protein>
    <submittedName>
        <fullName evidence="7">AMP-dependent synthetase and ligase</fullName>
    </submittedName>
</protein>
<dbReference type="Gene3D" id="3.40.50.12780">
    <property type="entry name" value="N-terminal domain of ligase-like"/>
    <property type="match status" value="1"/>
</dbReference>
<dbReference type="AlphaFoldDB" id="A0AAV3XKP5"/>
<evidence type="ECO:0000313" key="7">
    <source>
        <dbReference type="EMBL" id="GET42133.1"/>
    </source>
</evidence>
<evidence type="ECO:0000256" key="1">
    <source>
        <dbReference type="ARBA" id="ARBA00006432"/>
    </source>
</evidence>
<dbReference type="GO" id="GO:0006633">
    <property type="term" value="P:fatty acid biosynthetic process"/>
    <property type="evidence" value="ECO:0007669"/>
    <property type="project" value="TreeGrafter"/>
</dbReference>
<dbReference type="FunFam" id="3.40.50.12780:FF:000013">
    <property type="entry name" value="Long-chain-fatty-acid--AMP ligase FadD32"/>
    <property type="match status" value="1"/>
</dbReference>
<dbReference type="CDD" id="cd05931">
    <property type="entry name" value="FAAL"/>
    <property type="match status" value="1"/>
</dbReference>
<dbReference type="InterPro" id="IPR042099">
    <property type="entry name" value="ANL_N_sf"/>
</dbReference>
<dbReference type="Gene3D" id="3.30.300.30">
    <property type="match status" value="1"/>
</dbReference>
<evidence type="ECO:0000313" key="8">
    <source>
        <dbReference type="Proteomes" id="UP001050975"/>
    </source>
</evidence>
<accession>A0AAV3XKP5</accession>
<dbReference type="PROSITE" id="PS00455">
    <property type="entry name" value="AMP_BINDING"/>
    <property type="match status" value="1"/>
</dbReference>
<comment type="similarity">
    <text evidence="1">Belongs to the ATP-dependent AMP-binding enzyme family.</text>
</comment>
<evidence type="ECO:0000256" key="2">
    <source>
        <dbReference type="ARBA" id="ARBA00022598"/>
    </source>
</evidence>
<dbReference type="InterPro" id="IPR020845">
    <property type="entry name" value="AMP-binding_CS"/>
</dbReference>
<comment type="caution">
    <text evidence="7">The sequence shown here is derived from an EMBL/GenBank/DDBJ whole genome shotgun (WGS) entry which is preliminary data.</text>
</comment>
<keyword evidence="2 7" id="KW-0436">Ligase</keyword>
<reference evidence="7" key="1">
    <citation type="submission" date="2019-10" db="EMBL/GenBank/DDBJ databases">
        <title>Draft genome sequece of Microseira wollei NIES-4236.</title>
        <authorList>
            <person name="Yamaguchi H."/>
            <person name="Suzuki S."/>
            <person name="Kawachi M."/>
        </authorList>
    </citation>
    <scope>NUCLEOTIDE SEQUENCE</scope>
    <source>
        <strain evidence="7">NIES-4236</strain>
    </source>
</reference>
<evidence type="ECO:0000259" key="6">
    <source>
        <dbReference type="Pfam" id="PF23024"/>
    </source>
</evidence>
<dbReference type="PANTHER" id="PTHR22754:SF32">
    <property type="entry name" value="DISCO-INTERACTING PROTEIN 2"/>
    <property type="match status" value="1"/>
</dbReference>
<dbReference type="SUPFAM" id="SSF56801">
    <property type="entry name" value="Acetyl-CoA synthetase-like"/>
    <property type="match status" value="1"/>
</dbReference>
<gene>
    <name evidence="7" type="ORF">MiSe_69470</name>
</gene>
<dbReference type="GO" id="GO:0005886">
    <property type="term" value="C:plasma membrane"/>
    <property type="evidence" value="ECO:0007669"/>
    <property type="project" value="TreeGrafter"/>
</dbReference>
<dbReference type="PANTHER" id="PTHR22754">
    <property type="entry name" value="DISCO-INTERACTING PROTEIN 2 DIP2 -RELATED"/>
    <property type="match status" value="1"/>
</dbReference>
<dbReference type="GO" id="GO:0071766">
    <property type="term" value="P:Actinobacterium-type cell wall biogenesis"/>
    <property type="evidence" value="ECO:0007669"/>
    <property type="project" value="UniProtKB-ARBA"/>
</dbReference>
<evidence type="ECO:0000259" key="5">
    <source>
        <dbReference type="Pfam" id="PF00501"/>
    </source>
</evidence>
<keyword evidence="8" id="KW-1185">Reference proteome</keyword>
<dbReference type="InterPro" id="IPR025110">
    <property type="entry name" value="AMP-bd_C"/>
</dbReference>
<dbReference type="Pfam" id="PF23024">
    <property type="entry name" value="AMP-dom_DIP2-like"/>
    <property type="match status" value="1"/>
</dbReference>
<dbReference type="Pfam" id="PF00501">
    <property type="entry name" value="AMP-binding"/>
    <property type="match status" value="1"/>
</dbReference>
<dbReference type="EMBL" id="BLAY01000149">
    <property type="protein sequence ID" value="GET42133.1"/>
    <property type="molecule type" value="Genomic_DNA"/>
</dbReference>
<dbReference type="GO" id="GO:0070566">
    <property type="term" value="F:adenylyltransferase activity"/>
    <property type="evidence" value="ECO:0007669"/>
    <property type="project" value="TreeGrafter"/>
</dbReference>
<evidence type="ECO:0000256" key="4">
    <source>
        <dbReference type="ARBA" id="ARBA00023098"/>
    </source>
</evidence>
<dbReference type="InterPro" id="IPR040097">
    <property type="entry name" value="FAAL/FAAC"/>
</dbReference>
<dbReference type="Proteomes" id="UP001050975">
    <property type="component" value="Unassembled WGS sequence"/>
</dbReference>
<dbReference type="RefSeq" id="WP_226589211.1">
    <property type="nucleotide sequence ID" value="NZ_BLAY01000149.1"/>
</dbReference>
<organism evidence="7 8">
    <name type="scientific">Microseira wollei NIES-4236</name>
    <dbReference type="NCBI Taxonomy" id="2530354"/>
    <lineage>
        <taxon>Bacteria</taxon>
        <taxon>Bacillati</taxon>
        <taxon>Cyanobacteriota</taxon>
        <taxon>Cyanophyceae</taxon>
        <taxon>Oscillatoriophycideae</taxon>
        <taxon>Aerosakkonematales</taxon>
        <taxon>Aerosakkonemataceae</taxon>
        <taxon>Microseira</taxon>
    </lineage>
</organism>
<proteinExistence type="inferred from homology"/>